<organism evidence="2 3">
    <name type="scientific">Halochromatium glycolicum</name>
    <dbReference type="NCBI Taxonomy" id="85075"/>
    <lineage>
        <taxon>Bacteria</taxon>
        <taxon>Pseudomonadati</taxon>
        <taxon>Pseudomonadota</taxon>
        <taxon>Gammaproteobacteria</taxon>
        <taxon>Chromatiales</taxon>
        <taxon>Chromatiaceae</taxon>
        <taxon>Halochromatium</taxon>
    </lineage>
</organism>
<dbReference type="AlphaFoldDB" id="A0AAJ0U8K4"/>
<reference evidence="2" key="1">
    <citation type="submission" date="2017-08" db="EMBL/GenBank/DDBJ databases">
        <authorList>
            <person name="Imhoff J.F."/>
            <person name="Rahn T."/>
            <person name="Kuenzel S."/>
            <person name="Neulinger S.C."/>
        </authorList>
    </citation>
    <scope>NUCLEOTIDE SEQUENCE</scope>
    <source>
        <strain evidence="2">DSM 11080</strain>
    </source>
</reference>
<sequence>FYDQARPRQPLNRLLSGSSCGAEHRWATQRIVATVLMVLCVLIAALRPVQGADLQIAEQTWQLGDYVAHANAVRTDFLAQEVADKFEIERSNEKALVTVSVQKADGSTPTDPVEAEVRVTVTRSEEETAENVEMRTHRADEDVYHLGVLSVRNGEPITFNFAITPEPGDKTYRFGFERYFFTD</sequence>
<dbReference type="InterPro" id="IPR025218">
    <property type="entry name" value="DUF4426"/>
</dbReference>
<keyword evidence="3" id="KW-1185">Reference proteome</keyword>
<protein>
    <recommendedName>
        <fullName evidence="1">DUF4426 domain-containing protein</fullName>
    </recommendedName>
</protein>
<gene>
    <name evidence="2" type="ORF">CKO40_23025</name>
</gene>
<feature type="non-terminal residue" evidence="2">
    <location>
        <position position="1"/>
    </location>
</feature>
<name>A0AAJ0U8K4_9GAMM</name>
<dbReference type="RefSeq" id="WP_207173824.1">
    <property type="nucleotide sequence ID" value="NZ_NRSJ01000082.1"/>
</dbReference>
<reference evidence="2" key="2">
    <citation type="journal article" date="2020" name="Microorganisms">
        <title>Osmotic Adaptation and Compatible Solute Biosynthesis of Phototrophic Bacteria as Revealed from Genome Analyses.</title>
        <authorList>
            <person name="Imhoff J.F."/>
            <person name="Rahn T."/>
            <person name="Kunzel S."/>
            <person name="Keller A."/>
            <person name="Neulinger S.C."/>
        </authorList>
    </citation>
    <scope>NUCLEOTIDE SEQUENCE</scope>
    <source>
        <strain evidence="2">DSM 11080</strain>
    </source>
</reference>
<comment type="caution">
    <text evidence="2">The sequence shown here is derived from an EMBL/GenBank/DDBJ whole genome shotgun (WGS) entry which is preliminary data.</text>
</comment>
<dbReference type="Pfam" id="PF14467">
    <property type="entry name" value="DUF4426"/>
    <property type="match status" value="1"/>
</dbReference>
<accession>A0AAJ0U8K4</accession>
<proteinExistence type="predicted"/>
<evidence type="ECO:0000313" key="3">
    <source>
        <dbReference type="Proteomes" id="UP001296776"/>
    </source>
</evidence>
<dbReference type="Gene3D" id="2.60.40.3340">
    <property type="entry name" value="Domain of unknown function DUF4426"/>
    <property type="match status" value="1"/>
</dbReference>
<feature type="domain" description="DUF4426" evidence="1">
    <location>
        <begin position="62"/>
        <end position="183"/>
    </location>
</feature>
<evidence type="ECO:0000313" key="2">
    <source>
        <dbReference type="EMBL" id="MBK1707325.1"/>
    </source>
</evidence>
<evidence type="ECO:0000259" key="1">
    <source>
        <dbReference type="Pfam" id="PF14467"/>
    </source>
</evidence>
<dbReference type="EMBL" id="NRSJ01000082">
    <property type="protein sequence ID" value="MBK1707325.1"/>
    <property type="molecule type" value="Genomic_DNA"/>
</dbReference>
<dbReference type="Proteomes" id="UP001296776">
    <property type="component" value="Unassembled WGS sequence"/>
</dbReference>